<reference evidence="4" key="1">
    <citation type="journal article" date="2019" name="Int. J. Syst. Evol. Microbiol.">
        <title>The Global Catalogue of Microorganisms (GCM) 10K type strain sequencing project: providing services to taxonomists for standard genome sequencing and annotation.</title>
        <authorList>
            <consortium name="The Broad Institute Genomics Platform"/>
            <consortium name="The Broad Institute Genome Sequencing Center for Infectious Disease"/>
            <person name="Wu L."/>
            <person name="Ma J."/>
        </authorList>
    </citation>
    <scope>NUCLEOTIDE SEQUENCE [LARGE SCALE GENOMIC DNA]</scope>
    <source>
        <strain evidence="4">JCM 13008</strain>
    </source>
</reference>
<evidence type="ECO:0000313" key="4">
    <source>
        <dbReference type="Proteomes" id="UP001501581"/>
    </source>
</evidence>
<dbReference type="SUPFAM" id="SSF54637">
    <property type="entry name" value="Thioesterase/thiol ester dehydrase-isomerase"/>
    <property type="match status" value="2"/>
</dbReference>
<gene>
    <name evidence="3" type="ORF">GCM10009668_05080</name>
</gene>
<dbReference type="Gene3D" id="3.10.129.10">
    <property type="entry name" value="Hotdog Thioesterase"/>
    <property type="match status" value="1"/>
</dbReference>
<proteinExistence type="inferred from homology"/>
<organism evidence="3 4">
    <name type="scientific">Nocardioides dubius</name>
    <dbReference type="NCBI Taxonomy" id="317019"/>
    <lineage>
        <taxon>Bacteria</taxon>
        <taxon>Bacillati</taxon>
        <taxon>Actinomycetota</taxon>
        <taxon>Actinomycetes</taxon>
        <taxon>Propionibacteriales</taxon>
        <taxon>Nocardioidaceae</taxon>
        <taxon>Nocardioides</taxon>
    </lineage>
</organism>
<dbReference type="InterPro" id="IPR002539">
    <property type="entry name" value="MaoC-like_dom"/>
</dbReference>
<comment type="caution">
    <text evidence="3">The sequence shown here is derived from an EMBL/GenBank/DDBJ whole genome shotgun (WGS) entry which is preliminary data.</text>
</comment>
<keyword evidence="4" id="KW-1185">Reference proteome</keyword>
<dbReference type="EMBL" id="BAAALG010000002">
    <property type="protein sequence ID" value="GAA1092885.1"/>
    <property type="molecule type" value="Genomic_DNA"/>
</dbReference>
<protein>
    <submittedName>
        <fullName evidence="3">MaoC/PaaZ C-terminal domain-containing protein</fullName>
    </submittedName>
</protein>
<dbReference type="PRINTS" id="PR01483">
    <property type="entry name" value="FASYNTHASE"/>
</dbReference>
<dbReference type="PANTHER" id="PTHR43841:SF1">
    <property type="entry name" value="3-HYDROXYACYL-THIOESTER DEHYDRATASE X"/>
    <property type="match status" value="1"/>
</dbReference>
<accession>A0ABP4E5G4</accession>
<dbReference type="RefSeq" id="WP_343991025.1">
    <property type="nucleotide sequence ID" value="NZ_BAAALG010000002.1"/>
</dbReference>
<dbReference type="PANTHER" id="PTHR43841">
    <property type="entry name" value="3-HYDROXYACYL-THIOESTER DEHYDRATASE HTDX-RELATED"/>
    <property type="match status" value="1"/>
</dbReference>
<dbReference type="InterPro" id="IPR003965">
    <property type="entry name" value="Fatty_acid_synthase"/>
</dbReference>
<sequence>MAETRVLQGAGAGLGTMLKAALPAVPGVNQLPGVRKQGGALPELTLRREQVRIDAGHVRAYADVCGFEHRDVLPLPYLHMVAFPLHMALMTDPAFPFPAIGTVHLENRIDRLVPLAADAVVDAEVRATNLRAHAKGRIFDLESRITADGETVWSSVSTYLRLGRGDAENGERGTEFAPAPSGAATWRLGADLGRRYAAVSGDSNPIHLYPLTAKALGFPRQIAHGMWTKARAVATIENRLPDAVSVAVGFKKPILLPSTVRFGFRSGSEGVDFGVTTLKNGSPHLLGHTRAL</sequence>
<evidence type="ECO:0000259" key="2">
    <source>
        <dbReference type="Pfam" id="PF01575"/>
    </source>
</evidence>
<evidence type="ECO:0000256" key="1">
    <source>
        <dbReference type="ARBA" id="ARBA00005254"/>
    </source>
</evidence>
<feature type="domain" description="MaoC-like" evidence="2">
    <location>
        <begin position="194"/>
        <end position="262"/>
    </location>
</feature>
<dbReference type="Pfam" id="PF01575">
    <property type="entry name" value="MaoC_dehydratas"/>
    <property type="match status" value="1"/>
</dbReference>
<evidence type="ECO:0000313" key="3">
    <source>
        <dbReference type="EMBL" id="GAA1092885.1"/>
    </source>
</evidence>
<dbReference type="Proteomes" id="UP001501581">
    <property type="component" value="Unassembled WGS sequence"/>
</dbReference>
<name>A0ABP4E5G4_9ACTN</name>
<dbReference type="InterPro" id="IPR029069">
    <property type="entry name" value="HotDog_dom_sf"/>
</dbReference>
<comment type="similarity">
    <text evidence="1">Belongs to the enoyl-CoA hydratase/isomerase family.</text>
</comment>